<comment type="similarity">
    <text evidence="1">Belongs to the LOR family.</text>
</comment>
<dbReference type="Proteomes" id="UP000245771">
    <property type="component" value="Unassembled WGS sequence"/>
</dbReference>
<accession>A0A316V595</accession>
<evidence type="ECO:0000256" key="1">
    <source>
        <dbReference type="ARBA" id="ARBA00005437"/>
    </source>
</evidence>
<dbReference type="Gene3D" id="2.40.160.200">
    <property type="entry name" value="LURP1-related"/>
    <property type="match status" value="1"/>
</dbReference>
<feature type="compositionally biased region" description="Polar residues" evidence="2">
    <location>
        <begin position="13"/>
        <end position="22"/>
    </location>
</feature>
<evidence type="ECO:0008006" key="5">
    <source>
        <dbReference type="Google" id="ProtNLM"/>
    </source>
</evidence>
<gene>
    <name evidence="3" type="ORF">FA14DRAFT_191767</name>
</gene>
<evidence type="ECO:0000313" key="4">
    <source>
        <dbReference type="Proteomes" id="UP000245771"/>
    </source>
</evidence>
<sequence length="273" mass="30049">MLSHRNKTEEYAMTSSSAHSVSKMTLDDGTSTLIANEDVKFPAKNDGLQAELESGHQVPIGLISEYCQHDHVIRFDLQPLLMSWSGLDIVVSKPEPDGSMKKKVSRKDLQPFYIAGKKLISATISDSDHKQIYSLHAKWTSLHTHYYAKDNQGDKVLTLRGEKICRFNLTATFKNAASGRNEDKTLLLKTGMSTKVSELREDSGRLLALIERPSKAKMCLPNEPFRVSIAPKVDTSLVMAICLGMHTQLLTFKIGTYYAPSSAAAAVSAASSS</sequence>
<dbReference type="Pfam" id="PF04525">
    <property type="entry name" value="LOR"/>
    <property type="match status" value="1"/>
</dbReference>
<reference evidence="3 4" key="1">
    <citation type="journal article" date="2018" name="Mol. Biol. Evol.">
        <title>Broad Genomic Sampling Reveals a Smut Pathogenic Ancestry of the Fungal Clade Ustilaginomycotina.</title>
        <authorList>
            <person name="Kijpornyongpan T."/>
            <person name="Mondo S.J."/>
            <person name="Barry K."/>
            <person name="Sandor L."/>
            <person name="Lee J."/>
            <person name="Lipzen A."/>
            <person name="Pangilinan J."/>
            <person name="LaButti K."/>
            <person name="Hainaut M."/>
            <person name="Henrissat B."/>
            <person name="Grigoriev I.V."/>
            <person name="Spatafora J.W."/>
            <person name="Aime M.C."/>
        </authorList>
    </citation>
    <scope>NUCLEOTIDE SEQUENCE [LARGE SCALE GENOMIC DNA]</scope>
    <source>
        <strain evidence="3 4">MCA 3882</strain>
    </source>
</reference>
<proteinExistence type="inferred from homology"/>
<dbReference type="OrthoDB" id="97518at2759"/>
<keyword evidence="4" id="KW-1185">Reference proteome</keyword>
<dbReference type="AlphaFoldDB" id="A0A316V595"/>
<dbReference type="InParanoid" id="A0A316V595"/>
<evidence type="ECO:0000313" key="3">
    <source>
        <dbReference type="EMBL" id="PWN32686.1"/>
    </source>
</evidence>
<dbReference type="SUPFAM" id="SSF54518">
    <property type="entry name" value="Tubby C-terminal domain-like"/>
    <property type="match status" value="1"/>
</dbReference>
<dbReference type="InterPro" id="IPR007612">
    <property type="entry name" value="LOR"/>
</dbReference>
<name>A0A316V595_9BASI</name>
<protein>
    <recommendedName>
        <fullName evidence="5">Tubby C-terminal domain-containing protein</fullName>
    </recommendedName>
</protein>
<dbReference type="InterPro" id="IPR038595">
    <property type="entry name" value="LOR_sf"/>
</dbReference>
<feature type="region of interest" description="Disordered" evidence="2">
    <location>
        <begin position="1"/>
        <end position="22"/>
    </location>
</feature>
<dbReference type="RefSeq" id="XP_025352988.1">
    <property type="nucleotide sequence ID" value="XM_025501890.1"/>
</dbReference>
<dbReference type="InterPro" id="IPR025659">
    <property type="entry name" value="Tubby-like_C"/>
</dbReference>
<feature type="compositionally biased region" description="Basic and acidic residues" evidence="2">
    <location>
        <begin position="1"/>
        <end position="10"/>
    </location>
</feature>
<organism evidence="3 4">
    <name type="scientific">Meira miltonrushii</name>
    <dbReference type="NCBI Taxonomy" id="1280837"/>
    <lineage>
        <taxon>Eukaryota</taxon>
        <taxon>Fungi</taxon>
        <taxon>Dikarya</taxon>
        <taxon>Basidiomycota</taxon>
        <taxon>Ustilaginomycotina</taxon>
        <taxon>Exobasidiomycetes</taxon>
        <taxon>Exobasidiales</taxon>
        <taxon>Brachybasidiaceae</taxon>
        <taxon>Meira</taxon>
    </lineage>
</organism>
<dbReference type="EMBL" id="KZ819605">
    <property type="protein sequence ID" value="PWN32686.1"/>
    <property type="molecule type" value="Genomic_DNA"/>
</dbReference>
<dbReference type="GeneID" id="37023671"/>
<evidence type="ECO:0000256" key="2">
    <source>
        <dbReference type="SAM" id="MobiDB-lite"/>
    </source>
</evidence>